<dbReference type="AlphaFoldDB" id="A0A5D4T4D4"/>
<evidence type="ECO:0000313" key="3">
    <source>
        <dbReference type="Proteomes" id="UP000322524"/>
    </source>
</evidence>
<proteinExistence type="predicted"/>
<feature type="domain" description="HTH cro/C1-type" evidence="1">
    <location>
        <begin position="10"/>
        <end position="64"/>
    </location>
</feature>
<dbReference type="SMART" id="SM00530">
    <property type="entry name" value="HTH_XRE"/>
    <property type="match status" value="1"/>
</dbReference>
<dbReference type="Proteomes" id="UP000322524">
    <property type="component" value="Unassembled WGS sequence"/>
</dbReference>
<dbReference type="SUPFAM" id="SSF47413">
    <property type="entry name" value="lambda repressor-like DNA-binding domains"/>
    <property type="match status" value="1"/>
</dbReference>
<name>A0A5D4T4D4_9BACI</name>
<dbReference type="PROSITE" id="PS50943">
    <property type="entry name" value="HTH_CROC1"/>
    <property type="match status" value="1"/>
</dbReference>
<evidence type="ECO:0000313" key="2">
    <source>
        <dbReference type="EMBL" id="TYS69518.1"/>
    </source>
</evidence>
<protein>
    <submittedName>
        <fullName evidence="2">Helix-turn-helix transcriptional regulator</fullName>
    </submittedName>
</protein>
<dbReference type="EMBL" id="VTEV01000002">
    <property type="protein sequence ID" value="TYS69518.1"/>
    <property type="molecule type" value="Genomic_DNA"/>
</dbReference>
<organism evidence="2 3">
    <name type="scientific">Sutcliffiella horikoshii</name>
    <dbReference type="NCBI Taxonomy" id="79883"/>
    <lineage>
        <taxon>Bacteria</taxon>
        <taxon>Bacillati</taxon>
        <taxon>Bacillota</taxon>
        <taxon>Bacilli</taxon>
        <taxon>Bacillales</taxon>
        <taxon>Bacillaceae</taxon>
        <taxon>Sutcliffiella</taxon>
    </lineage>
</organism>
<reference evidence="2 3" key="1">
    <citation type="submission" date="2019-08" db="EMBL/GenBank/DDBJ databases">
        <title>Bacillus genomes from the desert of Cuatro Cienegas, Coahuila.</title>
        <authorList>
            <person name="Olmedo-Alvarez G."/>
        </authorList>
    </citation>
    <scope>NUCLEOTIDE SEQUENCE [LARGE SCALE GENOMIC DNA]</scope>
    <source>
        <strain evidence="2 3">CH28_1T</strain>
    </source>
</reference>
<evidence type="ECO:0000259" key="1">
    <source>
        <dbReference type="PROSITE" id="PS50943"/>
    </source>
</evidence>
<dbReference type="InterPro" id="IPR001387">
    <property type="entry name" value="Cro/C1-type_HTH"/>
</dbReference>
<sequence length="68" mass="7420">MRVKHIGNQLKNARTRQEIEIDQLAMLTGLPADTIAAIEAGTLDVQVSTLHKLSEVLRCSFAVGDMSI</sequence>
<dbReference type="STRING" id="79883.GCA_001636495_00699"/>
<dbReference type="GO" id="GO:0003677">
    <property type="term" value="F:DNA binding"/>
    <property type="evidence" value="ECO:0007669"/>
    <property type="project" value="InterPro"/>
</dbReference>
<dbReference type="CDD" id="cd00093">
    <property type="entry name" value="HTH_XRE"/>
    <property type="match status" value="1"/>
</dbReference>
<comment type="caution">
    <text evidence="2">The sequence shown here is derived from an EMBL/GenBank/DDBJ whole genome shotgun (WGS) entry which is preliminary data.</text>
</comment>
<gene>
    <name evidence="2" type="ORF">FZC76_04600</name>
</gene>
<dbReference type="Pfam" id="PF01381">
    <property type="entry name" value="HTH_3"/>
    <property type="match status" value="1"/>
</dbReference>
<accession>A0A5D4T4D4</accession>
<dbReference type="InterPro" id="IPR010982">
    <property type="entry name" value="Lambda_DNA-bd_dom_sf"/>
</dbReference>
<dbReference type="Gene3D" id="1.10.260.40">
    <property type="entry name" value="lambda repressor-like DNA-binding domains"/>
    <property type="match status" value="1"/>
</dbReference>
<dbReference type="OrthoDB" id="2887659at2"/>